<dbReference type="EMBL" id="JAMQCR010000002">
    <property type="protein sequence ID" value="MCM2535388.1"/>
    <property type="molecule type" value="Genomic_DNA"/>
</dbReference>
<proteinExistence type="predicted"/>
<protein>
    <submittedName>
        <fullName evidence="1">Uncharacterized protein</fullName>
    </submittedName>
</protein>
<reference evidence="1 2" key="1">
    <citation type="submission" date="2022-06" db="EMBL/GenBank/DDBJ databases">
        <authorList>
            <person name="Jeon C.O."/>
        </authorList>
    </citation>
    <scope>NUCLEOTIDE SEQUENCE [LARGE SCALE GENOMIC DNA]</scope>
    <source>
        <strain evidence="1 2">KCTC 13943</strain>
    </source>
</reference>
<dbReference type="Proteomes" id="UP001523262">
    <property type="component" value="Unassembled WGS sequence"/>
</dbReference>
<evidence type="ECO:0000313" key="1">
    <source>
        <dbReference type="EMBL" id="MCM2535388.1"/>
    </source>
</evidence>
<name>A0ABT0WIM0_9BACI</name>
<gene>
    <name evidence="1" type="ORF">NDK43_27425</name>
</gene>
<organism evidence="1 2">
    <name type="scientific">Neobacillus pocheonensis</name>
    <dbReference type="NCBI Taxonomy" id="363869"/>
    <lineage>
        <taxon>Bacteria</taxon>
        <taxon>Bacillati</taxon>
        <taxon>Bacillota</taxon>
        <taxon>Bacilli</taxon>
        <taxon>Bacillales</taxon>
        <taxon>Bacillaceae</taxon>
        <taxon>Neobacillus</taxon>
    </lineage>
</organism>
<evidence type="ECO:0000313" key="2">
    <source>
        <dbReference type="Proteomes" id="UP001523262"/>
    </source>
</evidence>
<comment type="caution">
    <text evidence="1">The sequence shown here is derived from an EMBL/GenBank/DDBJ whole genome shotgun (WGS) entry which is preliminary data.</text>
</comment>
<keyword evidence="2" id="KW-1185">Reference proteome</keyword>
<sequence length="85" mass="9434">MTHTTKSTETTERRAYDLLTEAYGEGFHVSLVVVAKSEEATAETQNAMNTIAKELGNLSGVKSVTPAIPGFRKDLYDFRHTKNRT</sequence>
<accession>A0ABT0WIM0</accession>